<evidence type="ECO:0000313" key="1">
    <source>
        <dbReference type="EMBL" id="KAJ1674624.1"/>
    </source>
</evidence>
<comment type="caution">
    <text evidence="1">The sequence shown here is derived from an EMBL/GenBank/DDBJ whole genome shotgun (WGS) entry which is preliminary data.</text>
</comment>
<gene>
    <name evidence="1" type="ORF">EV182_002896</name>
</gene>
<accession>A0ACC1HDJ3</accession>
<sequence>MHDSWDEGDGGVWRRNPSIDSSIGSPDINPLNQRRWQYKALALACTLLISVGAHYSAHTLGSLKNIIKKELDITNAQYGALQSTVSIVNTVIPLLSGMFIDTFGTAAGSIIATVLITIGNAIIAFSTHQRSFHTMVAGKILYGLGSGAIVTIQETILGHWFKGQSLSITLALQISTSRLASFLSMGTALPIARHFDFFGAAFWASTVVCTFSMLVNLAYVYLMKHIREQMTPEELVKLRRKTTFSYRLMLFIPALFWLICLLSFILGSAWTTFLHINTELIHLRFGSSDEVAAWNASFSQFLPIFLVPCLGFVLDKFGNRPYWMVFSGFTFTLAIVLVGFTQINPIVGMVIFSLSLAIGPVSLITSIPLILPLSSLGTGLGLYKSASNIGDTIIDIVVGKLQDIGPKATIIEDGKHSYHYVMIFYVFWGLISMLVGCLVYFVDRTAWMGLLTCKGSDQKQVLRIIGRRRQDPSILIGLTTWKSHVRWWNWVPLVALAVSLIVSWILFARFLF</sequence>
<protein>
    <submittedName>
        <fullName evidence="1">Uncharacterized protein</fullName>
    </submittedName>
</protein>
<organism evidence="1 2">
    <name type="scientific">Spiromyces aspiralis</name>
    <dbReference type="NCBI Taxonomy" id="68401"/>
    <lineage>
        <taxon>Eukaryota</taxon>
        <taxon>Fungi</taxon>
        <taxon>Fungi incertae sedis</taxon>
        <taxon>Zoopagomycota</taxon>
        <taxon>Kickxellomycotina</taxon>
        <taxon>Kickxellomycetes</taxon>
        <taxon>Kickxellales</taxon>
        <taxon>Kickxellaceae</taxon>
        <taxon>Spiromyces</taxon>
    </lineage>
</organism>
<keyword evidence="2" id="KW-1185">Reference proteome</keyword>
<reference evidence="1" key="1">
    <citation type="submission" date="2022-06" db="EMBL/GenBank/DDBJ databases">
        <title>Phylogenomic reconstructions and comparative analyses of Kickxellomycotina fungi.</title>
        <authorList>
            <person name="Reynolds N.K."/>
            <person name="Stajich J.E."/>
            <person name="Barry K."/>
            <person name="Grigoriev I.V."/>
            <person name="Crous P."/>
            <person name="Smith M.E."/>
        </authorList>
    </citation>
    <scope>NUCLEOTIDE SEQUENCE</scope>
    <source>
        <strain evidence="1">RSA 2271</strain>
    </source>
</reference>
<evidence type="ECO:0000313" key="2">
    <source>
        <dbReference type="Proteomes" id="UP001145114"/>
    </source>
</evidence>
<name>A0ACC1HDJ3_9FUNG</name>
<dbReference type="EMBL" id="JAMZIH010005810">
    <property type="protein sequence ID" value="KAJ1674624.1"/>
    <property type="molecule type" value="Genomic_DNA"/>
</dbReference>
<proteinExistence type="predicted"/>
<dbReference type="Proteomes" id="UP001145114">
    <property type="component" value="Unassembled WGS sequence"/>
</dbReference>